<proteinExistence type="inferred from homology"/>
<dbReference type="EMBL" id="NBSK02000003">
    <property type="protein sequence ID" value="KAJ0215624.1"/>
    <property type="molecule type" value="Genomic_DNA"/>
</dbReference>
<dbReference type="GO" id="GO:0009733">
    <property type="term" value="P:response to auxin"/>
    <property type="evidence" value="ECO:0007669"/>
    <property type="project" value="InterPro"/>
</dbReference>
<comment type="caution">
    <text evidence="2">The sequence shown here is derived from an EMBL/GenBank/DDBJ whole genome shotgun (WGS) entry which is preliminary data.</text>
</comment>
<dbReference type="Pfam" id="PF02519">
    <property type="entry name" value="Auxin_inducible"/>
    <property type="match status" value="1"/>
</dbReference>
<evidence type="ECO:0000256" key="1">
    <source>
        <dbReference type="ARBA" id="ARBA00006974"/>
    </source>
</evidence>
<evidence type="ECO:0000313" key="3">
    <source>
        <dbReference type="Proteomes" id="UP000235145"/>
    </source>
</evidence>
<gene>
    <name evidence="2" type="ORF">LSAT_V11C300113620</name>
</gene>
<accession>A0A9R1W1W2</accession>
<name>A0A9R1W1W2_LACSA</name>
<comment type="similarity">
    <text evidence="1">Belongs to the ARG7 family.</text>
</comment>
<evidence type="ECO:0000313" key="2">
    <source>
        <dbReference type="EMBL" id="KAJ0215624.1"/>
    </source>
</evidence>
<organism evidence="2 3">
    <name type="scientific">Lactuca sativa</name>
    <name type="common">Garden lettuce</name>
    <dbReference type="NCBI Taxonomy" id="4236"/>
    <lineage>
        <taxon>Eukaryota</taxon>
        <taxon>Viridiplantae</taxon>
        <taxon>Streptophyta</taxon>
        <taxon>Embryophyta</taxon>
        <taxon>Tracheophyta</taxon>
        <taxon>Spermatophyta</taxon>
        <taxon>Magnoliopsida</taxon>
        <taxon>eudicotyledons</taxon>
        <taxon>Gunneridae</taxon>
        <taxon>Pentapetalae</taxon>
        <taxon>asterids</taxon>
        <taxon>campanulids</taxon>
        <taxon>Asterales</taxon>
        <taxon>Asteraceae</taxon>
        <taxon>Cichorioideae</taxon>
        <taxon>Cichorieae</taxon>
        <taxon>Lactucinae</taxon>
        <taxon>Lactuca</taxon>
    </lineage>
</organism>
<dbReference type="Proteomes" id="UP000235145">
    <property type="component" value="Unassembled WGS sequence"/>
</dbReference>
<dbReference type="PANTHER" id="PTHR31374">
    <property type="entry name" value="AUXIN-INDUCED PROTEIN-LIKE-RELATED"/>
    <property type="match status" value="1"/>
</dbReference>
<reference evidence="2 3" key="1">
    <citation type="journal article" date="2017" name="Nat. Commun.">
        <title>Genome assembly with in vitro proximity ligation data and whole-genome triplication in lettuce.</title>
        <authorList>
            <person name="Reyes-Chin-Wo S."/>
            <person name="Wang Z."/>
            <person name="Yang X."/>
            <person name="Kozik A."/>
            <person name="Arikit S."/>
            <person name="Song C."/>
            <person name="Xia L."/>
            <person name="Froenicke L."/>
            <person name="Lavelle D.O."/>
            <person name="Truco M.J."/>
            <person name="Xia R."/>
            <person name="Zhu S."/>
            <person name="Xu C."/>
            <person name="Xu H."/>
            <person name="Xu X."/>
            <person name="Cox K."/>
            <person name="Korf I."/>
            <person name="Meyers B.C."/>
            <person name="Michelmore R.W."/>
        </authorList>
    </citation>
    <scope>NUCLEOTIDE SEQUENCE [LARGE SCALE GENOMIC DNA]</scope>
    <source>
        <strain evidence="3">cv. Salinas</strain>
        <tissue evidence="2">Seedlings</tissue>
    </source>
</reference>
<dbReference type="AlphaFoldDB" id="A0A9R1W1W2"/>
<dbReference type="InterPro" id="IPR003676">
    <property type="entry name" value="SAUR_fam"/>
</dbReference>
<dbReference type="PANTHER" id="PTHR31374:SF118">
    <property type="entry name" value="OS01G0924966 PROTEIN"/>
    <property type="match status" value="1"/>
</dbReference>
<protein>
    <submittedName>
        <fullName evidence="2">Uncharacterized protein</fullName>
    </submittedName>
</protein>
<keyword evidence="3" id="KW-1185">Reference proteome</keyword>
<sequence>MSNRRYHRMKIMLYLAYDRVRMDLIKGSEKKGLISKTWERCKSFRGGGANRSSKIKRPFLKKSRSWPPIDAKEGKALNIAPKGCFSVYVGPQRQRFVIRTEYANHPQFKAFLEEAECEYGYKKEGPLELPCEVNDFVKVLMEMEDGNVISGVKGCIFGLKGDQYESHHYHNQCKIGNK</sequence>